<evidence type="ECO:0000313" key="1">
    <source>
        <dbReference type="EMBL" id="GAG36763.1"/>
    </source>
</evidence>
<proteinExistence type="predicted"/>
<accession>X0XJD3</accession>
<dbReference type="EMBL" id="BARS01048462">
    <property type="protein sequence ID" value="GAG36763.1"/>
    <property type="molecule type" value="Genomic_DNA"/>
</dbReference>
<dbReference type="AlphaFoldDB" id="X0XJD3"/>
<feature type="non-terminal residue" evidence="1">
    <location>
        <position position="1"/>
    </location>
</feature>
<organism evidence="1">
    <name type="scientific">marine sediment metagenome</name>
    <dbReference type="NCBI Taxonomy" id="412755"/>
    <lineage>
        <taxon>unclassified sequences</taxon>
        <taxon>metagenomes</taxon>
        <taxon>ecological metagenomes</taxon>
    </lineage>
</organism>
<comment type="caution">
    <text evidence="1">The sequence shown here is derived from an EMBL/GenBank/DDBJ whole genome shotgun (WGS) entry which is preliminary data.</text>
</comment>
<reference evidence="1" key="1">
    <citation type="journal article" date="2014" name="Front. Microbiol.">
        <title>High frequency of phylogenetically diverse reductive dehalogenase-homologous genes in deep subseafloor sedimentary metagenomes.</title>
        <authorList>
            <person name="Kawai M."/>
            <person name="Futagami T."/>
            <person name="Toyoda A."/>
            <person name="Takaki Y."/>
            <person name="Nishi S."/>
            <person name="Hori S."/>
            <person name="Arai W."/>
            <person name="Tsubouchi T."/>
            <person name="Morono Y."/>
            <person name="Uchiyama I."/>
            <person name="Ito T."/>
            <person name="Fujiyama A."/>
            <person name="Inagaki F."/>
            <person name="Takami H."/>
        </authorList>
    </citation>
    <scope>NUCLEOTIDE SEQUENCE</scope>
    <source>
        <strain evidence="1">Expedition CK06-06</strain>
    </source>
</reference>
<protein>
    <recommendedName>
        <fullName evidence="2">DUF4162 domain-containing protein</fullName>
    </recommendedName>
</protein>
<sequence>EGGLSDVLKRLVEAGAVIKSVRKEETTLEDIFLKMFDEDGS</sequence>
<evidence type="ECO:0008006" key="2">
    <source>
        <dbReference type="Google" id="ProtNLM"/>
    </source>
</evidence>
<name>X0XJD3_9ZZZZ</name>
<gene>
    <name evidence="1" type="ORF">S01H1_72634</name>
</gene>